<protein>
    <recommendedName>
        <fullName evidence="1">CO dehydrogenase/acetyl-CoA synthase delta subunit TIM barrel domain-containing protein</fullName>
    </recommendedName>
</protein>
<evidence type="ECO:0000259" key="1">
    <source>
        <dbReference type="Pfam" id="PF03599"/>
    </source>
</evidence>
<name>A0A0F9JPU0_9ZZZZ</name>
<dbReference type="GO" id="GO:0006730">
    <property type="term" value="P:one-carbon metabolic process"/>
    <property type="evidence" value="ECO:0007669"/>
    <property type="project" value="InterPro"/>
</dbReference>
<reference evidence="2" key="1">
    <citation type="journal article" date="2015" name="Nature">
        <title>Complex archaea that bridge the gap between prokaryotes and eukaryotes.</title>
        <authorList>
            <person name="Spang A."/>
            <person name="Saw J.H."/>
            <person name="Jorgensen S.L."/>
            <person name="Zaremba-Niedzwiedzka K."/>
            <person name="Martijn J."/>
            <person name="Lind A.E."/>
            <person name="van Eijk R."/>
            <person name="Schleper C."/>
            <person name="Guy L."/>
            <person name="Ettema T.J."/>
        </authorList>
    </citation>
    <scope>NUCLEOTIDE SEQUENCE</scope>
</reference>
<organism evidence="2">
    <name type="scientific">marine sediment metagenome</name>
    <dbReference type="NCBI Taxonomy" id="412755"/>
    <lineage>
        <taxon>unclassified sequences</taxon>
        <taxon>metagenomes</taxon>
        <taxon>ecological metagenomes</taxon>
    </lineage>
</organism>
<evidence type="ECO:0000313" key="2">
    <source>
        <dbReference type="EMBL" id="KKM71728.1"/>
    </source>
</evidence>
<sequence>MNFEIPKETNTGKIVEVTIGATAEQGGTRSHTVTIGGHTSLPFHFFEGEHPHRPVIAMEVFDKVPAKYPGSLMDYYHDVIDKPADMAKKCVEEHGAELISVRLEGTHPEKGDKSADEAAELVKQVLKSVSVPIIITGHSHFEKTNEVMKKVCEAAEGENCLINYAETDNYKTIAAACIAYNHTIVAQSPMDVNLTKQLNILLTDMNFPAEKIVVDPLTGTLGYGLEYTYSIMERIRNDGLGGDKMLAFPMLINPGYESSRVKEARVSREDYPEWGDQELRGAYWEIATAVSLLAAGAELLIMYHPKAVEAVKKNISEAFDLKNGD</sequence>
<dbReference type="InterPro" id="IPR016041">
    <property type="entry name" value="Ac-CoA_synth_d_su_TIM-brl"/>
</dbReference>
<dbReference type="EMBL" id="LAZR01009586">
    <property type="protein sequence ID" value="KKM71728.1"/>
    <property type="molecule type" value="Genomic_DNA"/>
</dbReference>
<dbReference type="AlphaFoldDB" id="A0A0F9JPU0"/>
<dbReference type="InterPro" id="IPR051069">
    <property type="entry name" value="ACDS_complex_subunit"/>
</dbReference>
<proteinExistence type="predicted"/>
<dbReference type="PANTHER" id="PTHR36214:SF5">
    <property type="entry name" value="ACETYL-COA DECARBONYLASE_SYNTHASE COMPLEX SUBUNIT DELTA"/>
    <property type="match status" value="1"/>
</dbReference>
<comment type="caution">
    <text evidence="2">The sequence shown here is derived from an EMBL/GenBank/DDBJ whole genome shotgun (WGS) entry which is preliminary data.</text>
</comment>
<dbReference type="NCBIfam" id="TIGR00381">
    <property type="entry name" value="cdhD"/>
    <property type="match status" value="1"/>
</dbReference>
<dbReference type="SUPFAM" id="SSF51717">
    <property type="entry name" value="Dihydropteroate synthetase-like"/>
    <property type="match status" value="1"/>
</dbReference>
<feature type="domain" description="CO dehydrogenase/acetyl-CoA synthase delta subunit TIM barrel" evidence="1">
    <location>
        <begin position="16"/>
        <end position="254"/>
    </location>
</feature>
<dbReference type="InterPro" id="IPR011005">
    <property type="entry name" value="Dihydropteroate_synth-like_sf"/>
</dbReference>
<dbReference type="InterPro" id="IPR004486">
    <property type="entry name" value="CO_DH/Ac-CoA_synth_dsu"/>
</dbReference>
<accession>A0A0F9JPU0</accession>
<dbReference type="Pfam" id="PF03599">
    <property type="entry name" value="CdhD"/>
    <property type="match status" value="1"/>
</dbReference>
<gene>
    <name evidence="2" type="ORF">LCGC14_1427690</name>
</gene>
<dbReference type="Gene3D" id="3.20.20.20">
    <property type="entry name" value="Dihydropteroate synthase-like"/>
    <property type="match status" value="1"/>
</dbReference>
<dbReference type="PANTHER" id="PTHR36214">
    <property type="match status" value="1"/>
</dbReference>
<dbReference type="NCBIfam" id="NF003376">
    <property type="entry name" value="PRK04452.1-2"/>
    <property type="match status" value="1"/>
</dbReference>